<reference evidence="1" key="1">
    <citation type="submission" date="2018-02" db="EMBL/GenBank/DDBJ databases">
        <title>Rhizophora mucronata_Transcriptome.</title>
        <authorList>
            <person name="Meera S.P."/>
            <person name="Sreeshan A."/>
            <person name="Augustine A."/>
        </authorList>
    </citation>
    <scope>NUCLEOTIDE SEQUENCE</scope>
    <source>
        <tissue evidence="1">Leaf</tissue>
    </source>
</reference>
<dbReference type="AlphaFoldDB" id="A0A2P2PPP5"/>
<accession>A0A2P2PPP5</accession>
<name>A0A2P2PPP5_RHIMU</name>
<sequence>MVPAMPMLFNFVSLGDQSLLDLSNKCSPAKCLTLLGLVSFIF</sequence>
<organism evidence="1">
    <name type="scientific">Rhizophora mucronata</name>
    <name type="common">Asiatic mangrove</name>
    <dbReference type="NCBI Taxonomy" id="61149"/>
    <lineage>
        <taxon>Eukaryota</taxon>
        <taxon>Viridiplantae</taxon>
        <taxon>Streptophyta</taxon>
        <taxon>Embryophyta</taxon>
        <taxon>Tracheophyta</taxon>
        <taxon>Spermatophyta</taxon>
        <taxon>Magnoliopsida</taxon>
        <taxon>eudicotyledons</taxon>
        <taxon>Gunneridae</taxon>
        <taxon>Pentapetalae</taxon>
        <taxon>rosids</taxon>
        <taxon>fabids</taxon>
        <taxon>Malpighiales</taxon>
        <taxon>Rhizophoraceae</taxon>
        <taxon>Rhizophora</taxon>
    </lineage>
</organism>
<proteinExistence type="predicted"/>
<evidence type="ECO:0000313" key="1">
    <source>
        <dbReference type="EMBL" id="MBX56675.1"/>
    </source>
</evidence>
<dbReference type="EMBL" id="GGEC01076191">
    <property type="protein sequence ID" value="MBX56675.1"/>
    <property type="molecule type" value="Transcribed_RNA"/>
</dbReference>
<protein>
    <submittedName>
        <fullName evidence="1">Uncharacterized protein</fullName>
    </submittedName>
</protein>